<dbReference type="InterPro" id="IPR029062">
    <property type="entry name" value="Class_I_gatase-like"/>
</dbReference>
<dbReference type="CDD" id="cd00198">
    <property type="entry name" value="vWFA"/>
    <property type="match status" value="2"/>
</dbReference>
<dbReference type="KEGG" id="mri:Mal4_07220"/>
<reference evidence="3 4" key="1">
    <citation type="submission" date="2019-02" db="EMBL/GenBank/DDBJ databases">
        <title>Deep-cultivation of Planctomycetes and their phenomic and genomic characterization uncovers novel biology.</title>
        <authorList>
            <person name="Wiegand S."/>
            <person name="Jogler M."/>
            <person name="Boedeker C."/>
            <person name="Pinto D."/>
            <person name="Vollmers J."/>
            <person name="Rivas-Marin E."/>
            <person name="Kohn T."/>
            <person name="Peeters S.H."/>
            <person name="Heuer A."/>
            <person name="Rast P."/>
            <person name="Oberbeckmann S."/>
            <person name="Bunk B."/>
            <person name="Jeske O."/>
            <person name="Meyerdierks A."/>
            <person name="Storesund J.E."/>
            <person name="Kallscheuer N."/>
            <person name="Luecker S."/>
            <person name="Lage O.M."/>
            <person name="Pohl T."/>
            <person name="Merkel B.J."/>
            <person name="Hornburger P."/>
            <person name="Mueller R.-W."/>
            <person name="Bruemmer F."/>
            <person name="Labrenz M."/>
            <person name="Spormann A.M."/>
            <person name="Op den Camp H."/>
            <person name="Overmann J."/>
            <person name="Amann R."/>
            <person name="Jetten M.S.M."/>
            <person name="Mascher T."/>
            <person name="Medema M.H."/>
            <person name="Devos D.P."/>
            <person name="Kaster A.-K."/>
            <person name="Ovreas L."/>
            <person name="Rohde M."/>
            <person name="Galperin M.Y."/>
            <person name="Jogler C."/>
        </authorList>
    </citation>
    <scope>NUCLEOTIDE SEQUENCE [LARGE SCALE GENOMIC DNA]</scope>
    <source>
        <strain evidence="3 4">Mal4</strain>
    </source>
</reference>
<dbReference type="Gene3D" id="3.40.50.410">
    <property type="entry name" value="von Willebrand factor, type A domain"/>
    <property type="match status" value="2"/>
</dbReference>
<evidence type="ECO:0000259" key="2">
    <source>
        <dbReference type="PROSITE" id="PS50234"/>
    </source>
</evidence>
<dbReference type="SMART" id="SM00327">
    <property type="entry name" value="VWA"/>
    <property type="match status" value="2"/>
</dbReference>
<dbReference type="PANTHER" id="PTHR37947:SF2">
    <property type="entry name" value="VON WILLEBRAND FACTOR TYPE A"/>
    <property type="match status" value="1"/>
</dbReference>
<dbReference type="PROSITE" id="PS50234">
    <property type="entry name" value="VWFA"/>
    <property type="match status" value="2"/>
</dbReference>
<dbReference type="RefSeq" id="WP_145367097.1">
    <property type="nucleotide sequence ID" value="NZ_CP036275.1"/>
</dbReference>
<protein>
    <submittedName>
        <fullName evidence="3">von Willebrand factor type A domain protein</fullName>
    </submittedName>
</protein>
<dbReference type="PANTHER" id="PTHR37947">
    <property type="entry name" value="BLL2462 PROTEIN"/>
    <property type="match status" value="1"/>
</dbReference>
<dbReference type="InterPro" id="IPR002035">
    <property type="entry name" value="VWF_A"/>
</dbReference>
<dbReference type="AlphaFoldDB" id="A0A517Z1S4"/>
<feature type="domain" description="VWFA" evidence="2">
    <location>
        <begin position="103"/>
        <end position="220"/>
    </location>
</feature>
<feature type="region of interest" description="Disordered" evidence="1">
    <location>
        <begin position="761"/>
        <end position="792"/>
    </location>
</feature>
<accession>A0A517Z1S4</accession>
<evidence type="ECO:0000313" key="4">
    <source>
        <dbReference type="Proteomes" id="UP000320496"/>
    </source>
</evidence>
<evidence type="ECO:0000256" key="1">
    <source>
        <dbReference type="SAM" id="MobiDB-lite"/>
    </source>
</evidence>
<feature type="domain" description="VWFA" evidence="2">
    <location>
        <begin position="444"/>
        <end position="620"/>
    </location>
</feature>
<dbReference type="OrthoDB" id="9781333at2"/>
<evidence type="ECO:0000313" key="3">
    <source>
        <dbReference type="EMBL" id="QDU36436.1"/>
    </source>
</evidence>
<organism evidence="3 4">
    <name type="scientific">Maioricimonas rarisocia</name>
    <dbReference type="NCBI Taxonomy" id="2528026"/>
    <lineage>
        <taxon>Bacteria</taxon>
        <taxon>Pseudomonadati</taxon>
        <taxon>Planctomycetota</taxon>
        <taxon>Planctomycetia</taxon>
        <taxon>Planctomycetales</taxon>
        <taxon>Planctomycetaceae</taxon>
        <taxon>Maioricimonas</taxon>
    </lineage>
</organism>
<dbReference type="Gene3D" id="3.40.50.880">
    <property type="match status" value="1"/>
</dbReference>
<proteinExistence type="predicted"/>
<keyword evidence="4" id="KW-1185">Reference proteome</keyword>
<feature type="compositionally biased region" description="Basic residues" evidence="1">
    <location>
        <begin position="985"/>
        <end position="994"/>
    </location>
</feature>
<dbReference type="InterPro" id="IPR036465">
    <property type="entry name" value="vWFA_dom_sf"/>
</dbReference>
<sequence length="994" mass="108669">MIQLQFPEFLLLAIPLALACQRWGSFRFDWRWLVPVAAWILFVLIWQPVPWWAHLWLIVPILVSVRHWLRETGVTGGIRLALVALLLLALTGPEWNLGGRGLDVVIVADRSRSMPPEGARHLQELIRNIETARGTGDRVGIVTFGTEAAVERGLSADALLENYTREVPPDGSDLHDALLTALRVIDPNRPARVVVLSDGEANGPPPISAARRARERNVPIDFRIFERQRVGDAAVRSISLPETVAPREPFQFSVEVSADRDVAGTLTVLRDGRPIAKREATFFVGNNRLSFRDLIEQPGMHNYSVRLDVPDDPLDENNTGLGLVRVDAGPRVLVLTDDGSEGNLVRALRGARLPVDVGVVGEHPLTQDSLDPYRAVVLENVAASKLGRVKMERLGQFVEDLGGGLLMTGGMRSFGQGGYYNSPLDDVLPVSMEMREEHRKTRVAIAVALDRSGSMAVPVAGGATKMDLANLGTAECVRLLSSGDSVAVIAVDSSPHVIQPLTPVHDAEAINSKVLKIESLGGGIFVYEALVAAGEELMKADQATKHVILFSDAADSEEPGSYRALLEQYRDAGITVSVIGLGSDADADAGLLKDIAQRGEGNIMFTTDPQELPRLFTEDTMSIARNSFIEKDPETQPAGIPAALLPDSRLMGNLPGIEGGEARSFPASDGYNLSYLKPDATAAVISQDEYQAPWSAFWYRGLGRVAAITVEVDGQYSGTFGRWDGYDDFLVTHLRWLLGSESPDDVFVDVQREGQDASVTIELDPDRPDKGSGESPQLIIVPPGQERTEPITPDLTWIGPDTLQARFPMDRVGSYRTLVVDENKPRNRGFTRGPAVTLPYSPEFAPRDGLPSGAETLEEMASLSGGIARTNVLEVFDDPPRTASTRSMLPWLFAAGIVLLLLEIAGRRLSLWERLPQPQWEGLPSPAGWLPRLPRMRRMPSLRRRRAAPAEPQPTVTPDHQPAPSPRPATETKPKKPAVDVYAQAKHRAKKRTR</sequence>
<dbReference type="Pfam" id="PF13519">
    <property type="entry name" value="VWA_2"/>
    <property type="match status" value="1"/>
</dbReference>
<name>A0A517Z1S4_9PLAN</name>
<gene>
    <name evidence="3" type="ORF">Mal4_07220</name>
</gene>
<dbReference type="Pfam" id="PF00092">
    <property type="entry name" value="VWA"/>
    <property type="match status" value="1"/>
</dbReference>
<dbReference type="SUPFAM" id="SSF52317">
    <property type="entry name" value="Class I glutamine amidotransferase-like"/>
    <property type="match status" value="1"/>
</dbReference>
<dbReference type="EMBL" id="CP036275">
    <property type="protein sequence ID" value="QDU36436.1"/>
    <property type="molecule type" value="Genomic_DNA"/>
</dbReference>
<dbReference type="SUPFAM" id="SSF53300">
    <property type="entry name" value="vWA-like"/>
    <property type="match status" value="2"/>
</dbReference>
<dbReference type="Proteomes" id="UP000320496">
    <property type="component" value="Chromosome"/>
</dbReference>
<feature type="region of interest" description="Disordered" evidence="1">
    <location>
        <begin position="942"/>
        <end position="994"/>
    </location>
</feature>